<name>A0A438CRW9_VITVI</name>
<dbReference type="InterPro" id="IPR032054">
    <property type="entry name" value="Cdt1_C"/>
</dbReference>
<dbReference type="PANTHER" id="PTHR28637">
    <property type="entry name" value="DNA REPLICATION FACTOR CDT1"/>
    <property type="match status" value="1"/>
</dbReference>
<dbReference type="Proteomes" id="UP000288805">
    <property type="component" value="Unassembled WGS sequence"/>
</dbReference>
<dbReference type="GO" id="GO:0003677">
    <property type="term" value="F:DNA binding"/>
    <property type="evidence" value="ECO:0007669"/>
    <property type="project" value="InterPro"/>
</dbReference>
<protein>
    <submittedName>
        <fullName evidence="4">CDT1-like protein a, chloroplastic</fullName>
    </submittedName>
</protein>
<dbReference type="SMART" id="SM01075">
    <property type="entry name" value="CDT1"/>
    <property type="match status" value="1"/>
</dbReference>
<evidence type="ECO:0000313" key="4">
    <source>
        <dbReference type="EMBL" id="RVW25956.1"/>
    </source>
</evidence>
<dbReference type="EMBL" id="QGNW01002050">
    <property type="protein sequence ID" value="RVW25956.1"/>
    <property type="molecule type" value="Genomic_DNA"/>
</dbReference>
<dbReference type="Pfam" id="PF16679">
    <property type="entry name" value="CDT1_C"/>
    <property type="match status" value="1"/>
</dbReference>
<organism evidence="4 5">
    <name type="scientific">Vitis vinifera</name>
    <name type="common">Grape</name>
    <dbReference type="NCBI Taxonomy" id="29760"/>
    <lineage>
        <taxon>Eukaryota</taxon>
        <taxon>Viridiplantae</taxon>
        <taxon>Streptophyta</taxon>
        <taxon>Embryophyta</taxon>
        <taxon>Tracheophyta</taxon>
        <taxon>Spermatophyta</taxon>
        <taxon>Magnoliopsida</taxon>
        <taxon>eudicotyledons</taxon>
        <taxon>Gunneridae</taxon>
        <taxon>Pentapetalae</taxon>
        <taxon>rosids</taxon>
        <taxon>Vitales</taxon>
        <taxon>Vitaceae</taxon>
        <taxon>Viteae</taxon>
        <taxon>Vitis</taxon>
    </lineage>
</organism>
<dbReference type="CDD" id="cd08674">
    <property type="entry name" value="Cdt1_m"/>
    <property type="match status" value="1"/>
</dbReference>
<dbReference type="InterPro" id="IPR045173">
    <property type="entry name" value="Cdt1"/>
</dbReference>
<dbReference type="Gene3D" id="1.10.10.1420">
    <property type="entry name" value="DNA replication factor Cdt1, C-terminal WH domain"/>
    <property type="match status" value="1"/>
</dbReference>
<evidence type="ECO:0000256" key="1">
    <source>
        <dbReference type="ARBA" id="ARBA00008356"/>
    </source>
</evidence>
<comment type="caution">
    <text evidence="4">The sequence shown here is derived from an EMBL/GenBank/DDBJ whole genome shotgun (WGS) entry which is preliminary data.</text>
</comment>
<sequence>MEQINCEETRQEALDLKCQQILPGVEKSDALSPSPVKTSGIVGNLNSETEIASLTPQKTSEPLHANFKEKEINLPDKYKTIAEFFDRMNCSLRLLGLRKKPTTFQNICTQVEILTKRKFSYRHLAQIKYILPEVVQVDYILIHDVKSLCMKPDMKISLLFDVIEGHQEKSTFMALRQVFAYRLLDFFNTHPEGCDIPEAILPEPFNQRTQNIIPKSLPVDSSIESQPTSEVELLADSSHLNPSFRRQFSEKAVVAETGKNQLLASLVPLLSSSDIVTNKDIKSKQHKESSELYSESTIIKPPVGLICPQSSVSSSACESPYLKHRMVSDCLMVETPAQLTPKRSMPSCDNKLKTVTRQMGTSCHMPTKRSLDFSRLEDDESVLNTLDEPECHKVIHDTLSQTVEAKGVQVEEEASGSVELLQKATASMPCALSQGDCLGVASLKLPCQGPQEHGHSFGSGVLGKVEESNDCTGNAHEMKQRVLVTSQQVSTCLVDLVALIHHIFLSLGCFSITKEELVHKIIMNNCDIIERREIEEQIELLEKLIPEWIFRKLAPCGDLLYR</sequence>
<evidence type="ECO:0000256" key="2">
    <source>
        <dbReference type="ARBA" id="ARBA00023306"/>
    </source>
</evidence>
<keyword evidence="2" id="KW-0131">Cell cycle</keyword>
<evidence type="ECO:0000259" key="3">
    <source>
        <dbReference type="SMART" id="SM01075"/>
    </source>
</evidence>
<gene>
    <name evidence="4" type="primary">CDT1A_3</name>
    <name evidence="4" type="ORF">CK203_114088</name>
</gene>
<evidence type="ECO:0000313" key="5">
    <source>
        <dbReference type="Proteomes" id="UP000288805"/>
    </source>
</evidence>
<dbReference type="GO" id="GO:0071163">
    <property type="term" value="P:DNA replication preinitiation complex assembly"/>
    <property type="evidence" value="ECO:0007669"/>
    <property type="project" value="InterPro"/>
</dbReference>
<dbReference type="GO" id="GO:0005634">
    <property type="term" value="C:nucleus"/>
    <property type="evidence" value="ECO:0007669"/>
    <property type="project" value="GOC"/>
</dbReference>
<dbReference type="PANTHER" id="PTHR28637:SF13">
    <property type="entry name" value="EXPRESSED PROTEIN"/>
    <property type="match status" value="1"/>
</dbReference>
<dbReference type="Pfam" id="PF08839">
    <property type="entry name" value="CDT1"/>
    <property type="match status" value="1"/>
</dbReference>
<dbReference type="GO" id="GO:0030174">
    <property type="term" value="P:regulation of DNA-templated DNA replication initiation"/>
    <property type="evidence" value="ECO:0007669"/>
    <property type="project" value="InterPro"/>
</dbReference>
<accession>A0A438CRW9</accession>
<dbReference type="SUPFAM" id="SSF46785">
    <property type="entry name" value="Winged helix' DNA-binding domain"/>
    <property type="match status" value="1"/>
</dbReference>
<proteinExistence type="inferred from homology"/>
<feature type="domain" description="CDT1 Geminin-binding" evidence="3">
    <location>
        <begin position="74"/>
        <end position="203"/>
    </location>
</feature>
<comment type="similarity">
    <text evidence="1">Belongs to the Cdt1 family.</text>
</comment>
<dbReference type="InterPro" id="IPR038090">
    <property type="entry name" value="Cdt1_C_WH_dom_sf"/>
</dbReference>
<dbReference type="InterPro" id="IPR036390">
    <property type="entry name" value="WH_DNA-bd_sf"/>
</dbReference>
<reference evidence="4 5" key="1">
    <citation type="journal article" date="2018" name="PLoS Genet.">
        <title>Population sequencing reveals clonal diversity and ancestral inbreeding in the grapevine cultivar Chardonnay.</title>
        <authorList>
            <person name="Roach M.J."/>
            <person name="Johnson D.L."/>
            <person name="Bohlmann J."/>
            <person name="van Vuuren H.J."/>
            <person name="Jones S.J."/>
            <person name="Pretorius I.S."/>
            <person name="Schmidt S.A."/>
            <person name="Borneman A.R."/>
        </authorList>
    </citation>
    <scope>NUCLEOTIDE SEQUENCE [LARGE SCALE GENOMIC DNA]</scope>
    <source>
        <strain evidence="5">cv. Chardonnay</strain>
        <tissue evidence="4">Leaf</tissue>
    </source>
</reference>
<dbReference type="InterPro" id="IPR014939">
    <property type="entry name" value="CDT1_Gemini-bd-like"/>
</dbReference>
<dbReference type="AlphaFoldDB" id="A0A438CRW9"/>